<feature type="repeat" description="WD" evidence="3">
    <location>
        <begin position="1421"/>
        <end position="1462"/>
    </location>
</feature>
<dbReference type="Proteomes" id="UP000298030">
    <property type="component" value="Unassembled WGS sequence"/>
</dbReference>
<feature type="repeat" description="WD" evidence="3">
    <location>
        <begin position="956"/>
        <end position="997"/>
    </location>
</feature>
<dbReference type="Gene3D" id="2.130.10.10">
    <property type="entry name" value="YVTN repeat-like/Quinoprotein amine dehydrogenase"/>
    <property type="match status" value="6"/>
</dbReference>
<dbReference type="SUPFAM" id="SSF50978">
    <property type="entry name" value="WD40 repeat-like"/>
    <property type="match status" value="2"/>
</dbReference>
<dbReference type="InterPro" id="IPR015943">
    <property type="entry name" value="WD40/YVTN_repeat-like_dom_sf"/>
</dbReference>
<dbReference type="Gene3D" id="3.40.50.300">
    <property type="entry name" value="P-loop containing nucleotide triphosphate hydrolases"/>
    <property type="match status" value="1"/>
</dbReference>
<accession>A0A4Y7T6K4</accession>
<evidence type="ECO:0000259" key="5">
    <source>
        <dbReference type="Pfam" id="PF24883"/>
    </source>
</evidence>
<keyword evidence="7" id="KW-1185">Reference proteome</keyword>
<dbReference type="InterPro" id="IPR036322">
    <property type="entry name" value="WD40_repeat_dom_sf"/>
</dbReference>
<proteinExistence type="predicted"/>
<dbReference type="EMBL" id="QPFP01000026">
    <property type="protein sequence ID" value="TEB29601.1"/>
    <property type="molecule type" value="Genomic_DNA"/>
</dbReference>
<evidence type="ECO:0000256" key="2">
    <source>
        <dbReference type="ARBA" id="ARBA00022737"/>
    </source>
</evidence>
<feature type="repeat" description="WD" evidence="3">
    <location>
        <begin position="1379"/>
        <end position="1420"/>
    </location>
</feature>
<feature type="region of interest" description="Disordered" evidence="4">
    <location>
        <begin position="105"/>
        <end position="172"/>
    </location>
</feature>
<dbReference type="PROSITE" id="PS50082">
    <property type="entry name" value="WD_REPEATS_2"/>
    <property type="match status" value="13"/>
</dbReference>
<evidence type="ECO:0000256" key="4">
    <source>
        <dbReference type="SAM" id="MobiDB-lite"/>
    </source>
</evidence>
<feature type="compositionally biased region" description="Polar residues" evidence="4">
    <location>
        <begin position="137"/>
        <end position="146"/>
    </location>
</feature>
<evidence type="ECO:0000313" key="6">
    <source>
        <dbReference type="EMBL" id="TEB29601.1"/>
    </source>
</evidence>
<feature type="repeat" description="WD" evidence="3">
    <location>
        <begin position="1082"/>
        <end position="1123"/>
    </location>
</feature>
<dbReference type="PRINTS" id="PR00320">
    <property type="entry name" value="GPROTEINBRPT"/>
</dbReference>
<evidence type="ECO:0000256" key="3">
    <source>
        <dbReference type="PROSITE-ProRule" id="PRU00221"/>
    </source>
</evidence>
<feature type="compositionally biased region" description="Basic and acidic residues" evidence="4">
    <location>
        <begin position="13"/>
        <end position="22"/>
    </location>
</feature>
<feature type="domain" description="Nephrocystin 3-like N-terminal" evidence="5">
    <location>
        <begin position="369"/>
        <end position="534"/>
    </location>
</feature>
<dbReference type="OrthoDB" id="3266532at2759"/>
<dbReference type="PANTHER" id="PTHR19848">
    <property type="entry name" value="WD40 REPEAT PROTEIN"/>
    <property type="match status" value="1"/>
</dbReference>
<feature type="repeat" description="WD" evidence="3">
    <location>
        <begin position="1505"/>
        <end position="1546"/>
    </location>
</feature>
<dbReference type="SMART" id="SM00320">
    <property type="entry name" value="WD40"/>
    <property type="match status" value="14"/>
</dbReference>
<feature type="repeat" description="WD" evidence="3">
    <location>
        <begin position="1040"/>
        <end position="1081"/>
    </location>
</feature>
<dbReference type="InterPro" id="IPR001680">
    <property type="entry name" value="WD40_rpt"/>
</dbReference>
<dbReference type="Pfam" id="PF24883">
    <property type="entry name" value="NPHP3_N"/>
    <property type="match status" value="1"/>
</dbReference>
<reference evidence="6 7" key="1">
    <citation type="journal article" date="2019" name="Nat. Ecol. Evol.">
        <title>Megaphylogeny resolves global patterns of mushroom evolution.</title>
        <authorList>
            <person name="Varga T."/>
            <person name="Krizsan K."/>
            <person name="Foldi C."/>
            <person name="Dima B."/>
            <person name="Sanchez-Garcia M."/>
            <person name="Sanchez-Ramirez S."/>
            <person name="Szollosi G.J."/>
            <person name="Szarkandi J.G."/>
            <person name="Papp V."/>
            <person name="Albert L."/>
            <person name="Andreopoulos W."/>
            <person name="Angelini C."/>
            <person name="Antonin V."/>
            <person name="Barry K.W."/>
            <person name="Bougher N.L."/>
            <person name="Buchanan P."/>
            <person name="Buyck B."/>
            <person name="Bense V."/>
            <person name="Catcheside P."/>
            <person name="Chovatia M."/>
            <person name="Cooper J."/>
            <person name="Damon W."/>
            <person name="Desjardin D."/>
            <person name="Finy P."/>
            <person name="Geml J."/>
            <person name="Haridas S."/>
            <person name="Hughes K."/>
            <person name="Justo A."/>
            <person name="Karasinski D."/>
            <person name="Kautmanova I."/>
            <person name="Kiss B."/>
            <person name="Kocsube S."/>
            <person name="Kotiranta H."/>
            <person name="LaButti K.M."/>
            <person name="Lechner B.E."/>
            <person name="Liimatainen K."/>
            <person name="Lipzen A."/>
            <person name="Lukacs Z."/>
            <person name="Mihaltcheva S."/>
            <person name="Morgado L.N."/>
            <person name="Niskanen T."/>
            <person name="Noordeloos M.E."/>
            <person name="Ohm R.A."/>
            <person name="Ortiz-Santana B."/>
            <person name="Ovrebo C."/>
            <person name="Racz N."/>
            <person name="Riley R."/>
            <person name="Savchenko A."/>
            <person name="Shiryaev A."/>
            <person name="Soop K."/>
            <person name="Spirin V."/>
            <person name="Szebenyi C."/>
            <person name="Tomsovsky M."/>
            <person name="Tulloss R.E."/>
            <person name="Uehling J."/>
            <person name="Grigoriev I.V."/>
            <person name="Vagvolgyi C."/>
            <person name="Papp T."/>
            <person name="Martin F.M."/>
            <person name="Miettinen O."/>
            <person name="Hibbett D.S."/>
            <person name="Nagy L.G."/>
        </authorList>
    </citation>
    <scope>NUCLEOTIDE SEQUENCE [LARGE SCALE GENOMIC DNA]</scope>
    <source>
        <strain evidence="6 7">FP101781</strain>
    </source>
</reference>
<organism evidence="6 7">
    <name type="scientific">Coprinellus micaceus</name>
    <name type="common">Glistening ink-cap mushroom</name>
    <name type="synonym">Coprinus micaceus</name>
    <dbReference type="NCBI Taxonomy" id="71717"/>
    <lineage>
        <taxon>Eukaryota</taxon>
        <taxon>Fungi</taxon>
        <taxon>Dikarya</taxon>
        <taxon>Basidiomycota</taxon>
        <taxon>Agaricomycotina</taxon>
        <taxon>Agaricomycetes</taxon>
        <taxon>Agaricomycetidae</taxon>
        <taxon>Agaricales</taxon>
        <taxon>Agaricineae</taxon>
        <taxon>Psathyrellaceae</taxon>
        <taxon>Coprinellus</taxon>
    </lineage>
</organism>
<feature type="repeat" description="WD" evidence="3">
    <location>
        <begin position="998"/>
        <end position="1039"/>
    </location>
</feature>
<feature type="repeat" description="WD" evidence="3">
    <location>
        <begin position="1124"/>
        <end position="1165"/>
    </location>
</feature>
<dbReference type="InterPro" id="IPR018391">
    <property type="entry name" value="PQQ_b-propeller_rpt"/>
</dbReference>
<dbReference type="Pfam" id="PF00400">
    <property type="entry name" value="WD40"/>
    <property type="match status" value="13"/>
</dbReference>
<protein>
    <submittedName>
        <fullName evidence="6">WD40 repeat-like protein</fullName>
    </submittedName>
</protein>
<dbReference type="STRING" id="71717.A0A4Y7T6K4"/>
<dbReference type="SMART" id="SM00564">
    <property type="entry name" value="PQQ"/>
    <property type="match status" value="8"/>
</dbReference>
<feature type="repeat" description="WD" evidence="3">
    <location>
        <begin position="1463"/>
        <end position="1504"/>
    </location>
</feature>
<keyword evidence="2" id="KW-0677">Repeat</keyword>
<feature type="compositionally biased region" description="Polar residues" evidence="4">
    <location>
        <begin position="1"/>
        <end position="10"/>
    </location>
</feature>
<dbReference type="CDD" id="cd00200">
    <property type="entry name" value="WD40"/>
    <property type="match status" value="2"/>
</dbReference>
<dbReference type="InterPro" id="IPR019775">
    <property type="entry name" value="WD40_repeat_CS"/>
</dbReference>
<dbReference type="PROSITE" id="PS50294">
    <property type="entry name" value="WD_REPEATS_REGION"/>
    <property type="match status" value="13"/>
</dbReference>
<evidence type="ECO:0000256" key="1">
    <source>
        <dbReference type="ARBA" id="ARBA00022574"/>
    </source>
</evidence>
<dbReference type="SUPFAM" id="SSF52540">
    <property type="entry name" value="P-loop containing nucleoside triphosphate hydrolases"/>
    <property type="match status" value="1"/>
</dbReference>
<dbReference type="InterPro" id="IPR056884">
    <property type="entry name" value="NPHP3-like_N"/>
</dbReference>
<feature type="repeat" description="WD" evidence="3">
    <location>
        <begin position="1166"/>
        <end position="1207"/>
    </location>
</feature>
<gene>
    <name evidence="6" type="ORF">FA13DRAFT_1775251</name>
</gene>
<dbReference type="PROSITE" id="PS00678">
    <property type="entry name" value="WD_REPEATS_1"/>
    <property type="match status" value="8"/>
</dbReference>
<dbReference type="InterPro" id="IPR027417">
    <property type="entry name" value="P-loop_NTPase"/>
</dbReference>
<dbReference type="InterPro" id="IPR020472">
    <property type="entry name" value="WD40_PAC1"/>
</dbReference>
<feature type="repeat" description="WD" evidence="3">
    <location>
        <begin position="1295"/>
        <end position="1336"/>
    </location>
</feature>
<feature type="repeat" description="WD" evidence="3">
    <location>
        <begin position="1337"/>
        <end position="1378"/>
    </location>
</feature>
<feature type="repeat" description="WD" evidence="3">
    <location>
        <begin position="1253"/>
        <end position="1294"/>
    </location>
</feature>
<dbReference type="PANTHER" id="PTHR19848:SF8">
    <property type="entry name" value="F-BOX AND WD REPEAT DOMAIN CONTAINING 7"/>
    <property type="match status" value="1"/>
</dbReference>
<keyword evidence="1 3" id="KW-0853">WD repeat</keyword>
<comment type="caution">
    <text evidence="6">The sequence shown here is derived from an EMBL/GenBank/DDBJ whole genome shotgun (WGS) entry which is preliminary data.</text>
</comment>
<feature type="region of interest" description="Disordered" evidence="4">
    <location>
        <begin position="1"/>
        <end position="22"/>
    </location>
</feature>
<sequence>MSDPPQTDSPSAPKKDWLNRSKAWFDRKTDRVKNALKIGAPTTRTPSRAAFAASTTDIVLGQSASNQQDTLLRPSPTHLRPVQSFQDLTAYDATHESNVQIVPAPELDPVFDDPDATPAPADVSEIQSPGEAPSDGSGLQTATKPDSASPPLDSEETIPGLIDDPSPSPSGVKNVLKRSWDFTQTLLMKLPDVVDENPVKVALGLVKLVSEIKEAVGDNMDKTDQHIASAIGQLAILKDEQVAKWRSDGPEVPRLDEFTRTLEGELGKLRRLKSEHVLEKIASHEDEKSAIAAIFERINEGRIQFELYTNLRVFKAAVEVERAVMRSLPSELQPSHMADHRYYIEGKERETLRREACTPGTRTGTLDRIVNWAKSLSSEQTFWLFGPAGTGKTTVAYTIARFFEATGEADGAITLGGNFLCSRQFDDTRSVKRIIRTLAYQLARKCEGFANALNQLKNFDAVHHGVEAQIRDFLVTPWKEHLRASGGNVSEHYLFLIDAVDELEDNGGPVFLRGLIEAVNASHLPGIKFFVTSRSNPDIVALVDSFERKQLIRLQDVEEEEVRMDIGTYLDANLPDFRGSLEMVQIKDYADTLFICAATIVRALTLGDLEVEDQKRILQKFISAKLKNATNFLDGLYEGILSEAFGSLDEEIFSEKLCILHTFLCTAERTSMSVVSHLLASQEGSTSFTPKAVDRVLIRLHAVLYLDDRNIVLSYHKSFTDYLFDKGRSGRFACDQSYRHRLLAQQCFSVMKTGLKFNIANIPSSFLLDSENSNLDHAIEQSISPGLSYTSRSWFKHLSVTPCAPSDPFLPTLADFLQLPVLFWIETMNLLGCRGQCDPDLKHASTWVGSLAEAASFALYFSGSPASASTPHLYLSTLSTWTQEHTFPHTWRHHFPKIPQFRTLGSESSSALMQISIPKTGDGLAMSADGTQIVCGFQDNSVRIYDSSTGDEVKVLHGHTDVVLSVAISSDMDHIVSGSRDHSIRIWEASTGKELMALRGHTEMILSVAISADKTWIVSGSADTSVRIWSMVTGEQLKVLNGHTYAVLSVAITLDMTRIVSGSSDRSIQIWDVSTGEELKILEGHQAAVWSVAVSADGVHIVSGSKDKSVRVWNAATGQQLKILEGHTDSVCSVAIFPDRLHIASASDDQTVCIWDLSTGNILKVLKGHTSWVHSVAISGDGMRIASGSGDNTVWVWNVPGLKELGTQEEGHTSHAIGSPSAPDGMSIVSGLYDTFTSALGPDALASKKMEAFEARKRAIYLVAVSHDGRHIISCGEDTSIRIWDASTGKQLKVLEGHSDIVMSVATCTDGTRIVSGSQDGSVRVWDGLTGQGLRVLQGHTDKVNSVAMSVDAACIVSGSADKSIRIWDGSTGEELRILQGHKARVWAVAISANKTRIVSGSDDKSVRIWDVSTGDELMVLDHHTGCVFSLAISADMTHIVSGVTDHSIRIWDGITGEELRVLKGHTGDVNSVAISVDRKHIISGSDDKSIRVWDLGIGKEVSVLEGHIAQVFSVAIFPNGKHIVSGSVDGSVRVWAINPAPETSNKADWKLHGGWVLSEDGDNRLMFVPPHLGLSSPNLVRVFPPPEYPPPTVDFEQAALGPDWHKCYDSKCPPFTHSPPM</sequence>
<name>A0A4Y7T6K4_COPMI</name>
<evidence type="ECO:0000313" key="7">
    <source>
        <dbReference type="Proteomes" id="UP000298030"/>
    </source>
</evidence>